<evidence type="ECO:0000256" key="3">
    <source>
        <dbReference type="ARBA" id="ARBA00023125"/>
    </source>
</evidence>
<evidence type="ECO:0000313" key="7">
    <source>
        <dbReference type="Proteomes" id="UP000321580"/>
    </source>
</evidence>
<comment type="similarity">
    <text evidence="1">Belongs to the LysR transcriptional regulatory family.</text>
</comment>
<dbReference type="Pfam" id="PF00126">
    <property type="entry name" value="HTH_1"/>
    <property type="match status" value="1"/>
</dbReference>
<dbReference type="GO" id="GO:0003677">
    <property type="term" value="F:DNA binding"/>
    <property type="evidence" value="ECO:0007669"/>
    <property type="project" value="UniProtKB-KW"/>
</dbReference>
<dbReference type="EMBL" id="VOOR01000001">
    <property type="protein sequence ID" value="TXB70143.1"/>
    <property type="molecule type" value="Genomic_DNA"/>
</dbReference>
<dbReference type="InterPro" id="IPR005119">
    <property type="entry name" value="LysR_subst-bd"/>
</dbReference>
<dbReference type="InterPro" id="IPR000847">
    <property type="entry name" value="LysR_HTH_N"/>
</dbReference>
<dbReference type="Gene3D" id="1.10.10.10">
    <property type="entry name" value="Winged helix-like DNA-binding domain superfamily/Winged helix DNA-binding domain"/>
    <property type="match status" value="1"/>
</dbReference>
<dbReference type="SUPFAM" id="SSF46785">
    <property type="entry name" value="Winged helix' DNA-binding domain"/>
    <property type="match status" value="1"/>
</dbReference>
<gene>
    <name evidence="6" type="ORF">FRY97_00115</name>
</gene>
<comment type="caution">
    <text evidence="6">The sequence shown here is derived from an EMBL/GenBank/DDBJ whole genome shotgun (WGS) entry which is preliminary data.</text>
</comment>
<organism evidence="6 7">
    <name type="scientific">Phaeodactylibacter luteus</name>
    <dbReference type="NCBI Taxonomy" id="1564516"/>
    <lineage>
        <taxon>Bacteria</taxon>
        <taxon>Pseudomonadati</taxon>
        <taxon>Bacteroidota</taxon>
        <taxon>Saprospiria</taxon>
        <taxon>Saprospirales</taxon>
        <taxon>Haliscomenobacteraceae</taxon>
        <taxon>Phaeodactylibacter</taxon>
    </lineage>
</organism>
<protein>
    <submittedName>
        <fullName evidence="6">LysR family transcriptional regulator</fullName>
    </submittedName>
</protein>
<keyword evidence="3" id="KW-0238">DNA-binding</keyword>
<dbReference type="SUPFAM" id="SSF53850">
    <property type="entry name" value="Periplasmic binding protein-like II"/>
    <property type="match status" value="1"/>
</dbReference>
<reference evidence="6 7" key="1">
    <citation type="submission" date="2019-08" db="EMBL/GenBank/DDBJ databases">
        <title>Genome of Phaeodactylibacter luteus.</title>
        <authorList>
            <person name="Bowman J.P."/>
        </authorList>
    </citation>
    <scope>NUCLEOTIDE SEQUENCE [LARGE SCALE GENOMIC DNA]</scope>
    <source>
        <strain evidence="6 7">KCTC 42180</strain>
    </source>
</reference>
<evidence type="ECO:0000256" key="4">
    <source>
        <dbReference type="ARBA" id="ARBA00023163"/>
    </source>
</evidence>
<dbReference type="InterPro" id="IPR036390">
    <property type="entry name" value="WH_DNA-bd_sf"/>
</dbReference>
<dbReference type="Gene3D" id="3.40.190.10">
    <property type="entry name" value="Periplasmic binding protein-like II"/>
    <property type="match status" value="2"/>
</dbReference>
<dbReference type="GO" id="GO:0003700">
    <property type="term" value="F:DNA-binding transcription factor activity"/>
    <property type="evidence" value="ECO:0007669"/>
    <property type="project" value="InterPro"/>
</dbReference>
<feature type="domain" description="HTH lysR-type" evidence="5">
    <location>
        <begin position="16"/>
        <end position="73"/>
    </location>
</feature>
<dbReference type="PANTHER" id="PTHR30579">
    <property type="entry name" value="TRANSCRIPTIONAL REGULATOR"/>
    <property type="match status" value="1"/>
</dbReference>
<dbReference type="InterPro" id="IPR036388">
    <property type="entry name" value="WH-like_DNA-bd_sf"/>
</dbReference>
<dbReference type="OrthoDB" id="9803735at2"/>
<dbReference type="PANTHER" id="PTHR30579:SF7">
    <property type="entry name" value="HTH-TYPE TRANSCRIPTIONAL REGULATOR LRHA-RELATED"/>
    <property type="match status" value="1"/>
</dbReference>
<keyword evidence="7" id="KW-1185">Reference proteome</keyword>
<dbReference type="Pfam" id="PF03466">
    <property type="entry name" value="LysR_substrate"/>
    <property type="match status" value="1"/>
</dbReference>
<dbReference type="Proteomes" id="UP000321580">
    <property type="component" value="Unassembled WGS sequence"/>
</dbReference>
<accession>A0A5C6S709</accession>
<keyword evidence="4" id="KW-0804">Transcription</keyword>
<name>A0A5C6S709_9BACT</name>
<dbReference type="PROSITE" id="PS50931">
    <property type="entry name" value="HTH_LYSR"/>
    <property type="match status" value="1"/>
</dbReference>
<evidence type="ECO:0000259" key="5">
    <source>
        <dbReference type="PROSITE" id="PS50931"/>
    </source>
</evidence>
<dbReference type="AlphaFoldDB" id="A0A5C6S709"/>
<dbReference type="PRINTS" id="PR00039">
    <property type="entry name" value="HTHLYSR"/>
</dbReference>
<keyword evidence="2" id="KW-0805">Transcription regulation</keyword>
<evidence type="ECO:0000256" key="1">
    <source>
        <dbReference type="ARBA" id="ARBA00009437"/>
    </source>
</evidence>
<evidence type="ECO:0000313" key="6">
    <source>
        <dbReference type="EMBL" id="TXB70143.1"/>
    </source>
</evidence>
<proteinExistence type="inferred from homology"/>
<dbReference type="InterPro" id="IPR050176">
    <property type="entry name" value="LTTR"/>
</dbReference>
<dbReference type="FunFam" id="1.10.10.10:FF:000001">
    <property type="entry name" value="LysR family transcriptional regulator"/>
    <property type="match status" value="1"/>
</dbReference>
<evidence type="ECO:0000256" key="2">
    <source>
        <dbReference type="ARBA" id="ARBA00023015"/>
    </source>
</evidence>
<dbReference type="RefSeq" id="WP_147165366.1">
    <property type="nucleotide sequence ID" value="NZ_VOOR01000001.1"/>
</dbReference>
<sequence>MYEFNIDVMGPQISYLDLPLLRTYITVVDQQGFSLAANELHRTQSAISQQIKKLEQLVGQPLLRRSGREIVMTEAGELVYRYGWKMLQVEQQLREELFSEEITGRVRLGIPEDLATHYLLPILARFRDQFPRIQLAVECDLTERLYDNFKANEYELVILKHEQLNVSYPNRIVKTWFDPLVWVGRDAETCAKWQASDHIPIIVSPEPCVYRRQVIHRLGAAQLAPELAYVSESYNSKILAVRAGLGLAALPKSLVPADCVIVEKGLPELSPTQISLFHSEIQAKVAQFLRDRIVESFDAQLAV</sequence>